<feature type="coiled-coil region" evidence="12">
    <location>
        <begin position="211"/>
        <end position="252"/>
    </location>
</feature>
<sequence>MADRVRVRGLSIFRPIIYGNTATLLTPEERAALDPSRHEHTHRWTVAVRSAASATDSDIVGGADDLSYFIKRVNFKLHDTYNNPSRVVDKPPFEVTETGWGEFDILIRITYIADSGEKAASVYHHLKLHPWAGPGEPEIPSMDVAIKAGPVHSWQYDEIVFNEPFNSFLNTLTAHPPTPLQKTKRKPVPFHIAYPQSLEDTKLTETPEFSQEMEKEEADRLEQAKKKIVAEQERLRNILIEKEKELQELQKLPIMMERFFESCAVLPFANAIDGVATFILSPARVVPTVLANRSRRPGIHPTYLSHPHLRVLFFFLITERPGSWAEAYSLANETVQQLTLDEKLGLVIGVGQFGSRCVGNITPPSRSITLSSTTLTIPPICFNDGPAGLRLVKEVTGFPTGINAASTFSRRLMRARGVALAEEFRAKGVHVFLGPAMDIMRNPKAGRGWESAGPDPYLSGEFAYETIVGVQSVGVQACAKHFIANNQEHWRHVLPFSGMTSYEREFQADVASVMCAYNRFNQTSSCHNEALIGSNGLLRQGGFQGYVVSDWGATHDSASDNANAGLDMEQPGDYIVIGGGVYGNGGLKSAVNNGDVSVTTLNEMVVRVLASFLHLGQDSDYPAINFNAQEPDGSGNLNLGISVRSEAHTALTREIGAASAVLLKNNRTTTTGSVSGVTVRGLPVAQERIKTIAIVGQDAKMPNLNCNGLGECNDGTMSVGWGSGTNSLQYIVPPIDAITEFVGNTATITSSLSNDLSAGPAAAIGKDLAIVFVNAMSGELGAYDIVVGNMGDRNDLDLWYKGGSLVKAVAAVCNNTVVVVHSVGPVYMDWSTHVNVSAVIYAGAPGEQTGPSIVDIIWGEVNPSGRLPFSIASDEDAYGTEIVYNSLGFPTITYDEKLLLDYRYMNEQGITPQFEFGFGLSFTTFSYSSLSITSSGSSKVISFNIANTGAFDGTEIPQMYLGLPDSAGEPQKVLRGFDEVVLAVGQTSTVSMTISQKEMSIWDVPSQSWVKPSGTFTVYVGASIKDIRLTGSF</sequence>
<dbReference type="InterPro" id="IPR026891">
    <property type="entry name" value="Fn3-like"/>
</dbReference>
<gene>
    <name evidence="14" type="ORF">ARMOST_05840</name>
</gene>
<evidence type="ECO:0000256" key="4">
    <source>
        <dbReference type="ARBA" id="ARBA00012744"/>
    </source>
</evidence>
<dbReference type="InterPro" id="IPR055129">
    <property type="entry name" value="YEATS_dom"/>
</dbReference>
<keyword evidence="5" id="KW-0378">Hydrolase</keyword>
<dbReference type="GO" id="GO:0005634">
    <property type="term" value="C:nucleus"/>
    <property type="evidence" value="ECO:0007669"/>
    <property type="project" value="UniProtKB-SubCell"/>
</dbReference>
<keyword evidence="15" id="KW-1185">Reference proteome</keyword>
<dbReference type="InterPro" id="IPR036881">
    <property type="entry name" value="Glyco_hydro_3_C_sf"/>
</dbReference>
<dbReference type="GO" id="GO:0030245">
    <property type="term" value="P:cellulose catabolic process"/>
    <property type="evidence" value="ECO:0007669"/>
    <property type="project" value="UniProtKB-KW"/>
</dbReference>
<dbReference type="CDD" id="cd16908">
    <property type="entry name" value="YEATS_Yaf9_like"/>
    <property type="match status" value="1"/>
</dbReference>
<keyword evidence="9" id="KW-0326">Glycosidase</keyword>
<comment type="catalytic activity">
    <reaction evidence="1">
        <text>Hydrolysis of terminal, non-reducing beta-D-glucosyl residues with release of beta-D-glucose.</text>
        <dbReference type="EC" id="3.2.1.21"/>
    </reaction>
</comment>
<dbReference type="PANTHER" id="PTHR42715:SF2">
    <property type="entry name" value="BETA-GLUCOSIDASE F-RELATED"/>
    <property type="match status" value="1"/>
</dbReference>
<dbReference type="InterPro" id="IPR036962">
    <property type="entry name" value="Glyco_hydro_3_N_sf"/>
</dbReference>
<dbReference type="InterPro" id="IPR017853">
    <property type="entry name" value="GH"/>
</dbReference>
<evidence type="ECO:0000256" key="2">
    <source>
        <dbReference type="ARBA" id="ARBA00004987"/>
    </source>
</evidence>
<evidence type="ECO:0000259" key="13">
    <source>
        <dbReference type="PROSITE" id="PS51037"/>
    </source>
</evidence>
<keyword evidence="8" id="KW-0119">Carbohydrate metabolism</keyword>
<evidence type="ECO:0000256" key="6">
    <source>
        <dbReference type="ARBA" id="ARBA00023001"/>
    </source>
</evidence>
<dbReference type="Pfam" id="PF14310">
    <property type="entry name" value="Fn3-like"/>
    <property type="match status" value="1"/>
</dbReference>
<evidence type="ECO:0000313" key="14">
    <source>
        <dbReference type="EMBL" id="SJL02509.1"/>
    </source>
</evidence>
<dbReference type="AlphaFoldDB" id="A0A284R1C4"/>
<keyword evidence="12" id="KW-0175">Coiled coil</keyword>
<evidence type="ECO:0000256" key="3">
    <source>
        <dbReference type="ARBA" id="ARBA00005336"/>
    </source>
</evidence>
<evidence type="ECO:0000256" key="12">
    <source>
        <dbReference type="SAM" id="Coils"/>
    </source>
</evidence>
<protein>
    <recommendedName>
        <fullName evidence="4">beta-glucosidase</fullName>
        <ecNumber evidence="4">3.2.1.21</ecNumber>
    </recommendedName>
</protein>
<comment type="subcellular location">
    <subcellularLocation>
        <location evidence="11">Nucleus</location>
    </subcellularLocation>
</comment>
<dbReference type="PROSITE" id="PS51037">
    <property type="entry name" value="YEATS"/>
    <property type="match status" value="1"/>
</dbReference>
<feature type="domain" description="YEATS" evidence="13">
    <location>
        <begin position="6"/>
        <end position="175"/>
    </location>
</feature>
<evidence type="ECO:0000313" key="15">
    <source>
        <dbReference type="Proteomes" id="UP000219338"/>
    </source>
</evidence>
<proteinExistence type="inferred from homology"/>
<dbReference type="EMBL" id="FUEG01000003">
    <property type="protein sequence ID" value="SJL02509.1"/>
    <property type="molecule type" value="Genomic_DNA"/>
</dbReference>
<reference evidence="15" key="1">
    <citation type="journal article" date="2017" name="Nat. Ecol. Evol.">
        <title>Genome expansion and lineage-specific genetic innovations in the forest pathogenic fungi Armillaria.</title>
        <authorList>
            <person name="Sipos G."/>
            <person name="Prasanna A.N."/>
            <person name="Walter M.C."/>
            <person name="O'Connor E."/>
            <person name="Balint B."/>
            <person name="Krizsan K."/>
            <person name="Kiss B."/>
            <person name="Hess J."/>
            <person name="Varga T."/>
            <person name="Slot J."/>
            <person name="Riley R."/>
            <person name="Boka B."/>
            <person name="Rigling D."/>
            <person name="Barry K."/>
            <person name="Lee J."/>
            <person name="Mihaltcheva S."/>
            <person name="LaButti K."/>
            <person name="Lipzen A."/>
            <person name="Waldron R."/>
            <person name="Moloney N.M."/>
            <person name="Sperisen C."/>
            <person name="Kredics L."/>
            <person name="Vagvoelgyi C."/>
            <person name="Patrignani A."/>
            <person name="Fitzpatrick D."/>
            <person name="Nagy I."/>
            <person name="Doyle S."/>
            <person name="Anderson J.B."/>
            <person name="Grigoriev I.V."/>
            <person name="Gueldener U."/>
            <person name="Muensterkoetter M."/>
            <person name="Nagy L.G."/>
        </authorList>
    </citation>
    <scope>NUCLEOTIDE SEQUENCE [LARGE SCALE GENOMIC DNA]</scope>
    <source>
        <strain evidence="15">C18/9</strain>
    </source>
</reference>
<dbReference type="Pfam" id="PF01915">
    <property type="entry name" value="Glyco_hydro_3_C"/>
    <property type="match status" value="1"/>
</dbReference>
<evidence type="ECO:0000256" key="11">
    <source>
        <dbReference type="PROSITE-ProRule" id="PRU00376"/>
    </source>
</evidence>
<dbReference type="Gene3D" id="2.60.40.1970">
    <property type="entry name" value="YEATS domain"/>
    <property type="match status" value="1"/>
</dbReference>
<dbReference type="InterPro" id="IPR038704">
    <property type="entry name" value="YEAST_sf"/>
</dbReference>
<keyword evidence="7 11" id="KW-0539">Nucleus</keyword>
<dbReference type="Pfam" id="PF00933">
    <property type="entry name" value="Glyco_hydro_3"/>
    <property type="match status" value="1"/>
</dbReference>
<name>A0A284R1C4_ARMOS</name>
<dbReference type="SUPFAM" id="SSF51445">
    <property type="entry name" value="(Trans)glycosidases"/>
    <property type="match status" value="1"/>
</dbReference>
<dbReference type="Pfam" id="PF03366">
    <property type="entry name" value="YEATS"/>
    <property type="match status" value="1"/>
</dbReference>
<evidence type="ECO:0000256" key="10">
    <source>
        <dbReference type="ARBA" id="ARBA00023326"/>
    </source>
</evidence>
<accession>A0A284R1C4</accession>
<evidence type="ECO:0000256" key="7">
    <source>
        <dbReference type="ARBA" id="ARBA00023242"/>
    </source>
</evidence>
<dbReference type="PRINTS" id="PR00133">
    <property type="entry name" value="GLHYDRLASE3"/>
</dbReference>
<dbReference type="SMART" id="SM01217">
    <property type="entry name" value="Fn3_like"/>
    <property type="match status" value="1"/>
</dbReference>
<dbReference type="EC" id="3.2.1.21" evidence="4"/>
<dbReference type="SUPFAM" id="SSF52279">
    <property type="entry name" value="Beta-D-glucan exohydrolase, C-terminal domain"/>
    <property type="match status" value="1"/>
</dbReference>
<dbReference type="Gene3D" id="3.40.50.1700">
    <property type="entry name" value="Glycoside hydrolase family 3 C-terminal domain"/>
    <property type="match status" value="1"/>
</dbReference>
<dbReference type="Proteomes" id="UP000219338">
    <property type="component" value="Unassembled WGS sequence"/>
</dbReference>
<dbReference type="InterPro" id="IPR050288">
    <property type="entry name" value="Cellulose_deg_GH3"/>
</dbReference>
<evidence type="ECO:0000256" key="9">
    <source>
        <dbReference type="ARBA" id="ARBA00023295"/>
    </source>
</evidence>
<dbReference type="GO" id="GO:0008422">
    <property type="term" value="F:beta-glucosidase activity"/>
    <property type="evidence" value="ECO:0007669"/>
    <property type="project" value="UniProtKB-EC"/>
</dbReference>
<evidence type="ECO:0000256" key="5">
    <source>
        <dbReference type="ARBA" id="ARBA00022801"/>
    </source>
</evidence>
<keyword evidence="10" id="KW-0624">Polysaccharide degradation</keyword>
<comment type="pathway">
    <text evidence="2">Glycan metabolism; cellulose degradation.</text>
</comment>
<evidence type="ECO:0000256" key="1">
    <source>
        <dbReference type="ARBA" id="ARBA00000448"/>
    </source>
</evidence>
<dbReference type="PANTHER" id="PTHR42715">
    <property type="entry name" value="BETA-GLUCOSIDASE"/>
    <property type="match status" value="1"/>
</dbReference>
<dbReference type="STRING" id="47428.A0A284R1C4"/>
<dbReference type="InterPro" id="IPR013783">
    <property type="entry name" value="Ig-like_fold"/>
</dbReference>
<comment type="similarity">
    <text evidence="3">Belongs to the glycosyl hydrolase 3 family.</text>
</comment>
<dbReference type="OMA" id="IMRNPKA"/>
<organism evidence="14 15">
    <name type="scientific">Armillaria ostoyae</name>
    <name type="common">Armillaria root rot fungus</name>
    <dbReference type="NCBI Taxonomy" id="47428"/>
    <lineage>
        <taxon>Eukaryota</taxon>
        <taxon>Fungi</taxon>
        <taxon>Dikarya</taxon>
        <taxon>Basidiomycota</taxon>
        <taxon>Agaricomycotina</taxon>
        <taxon>Agaricomycetes</taxon>
        <taxon>Agaricomycetidae</taxon>
        <taxon>Agaricales</taxon>
        <taxon>Marasmiineae</taxon>
        <taxon>Physalacriaceae</taxon>
        <taxon>Armillaria</taxon>
    </lineage>
</organism>
<evidence type="ECO:0000256" key="8">
    <source>
        <dbReference type="ARBA" id="ARBA00023277"/>
    </source>
</evidence>
<keyword evidence="6" id="KW-0136">Cellulose degradation</keyword>
<dbReference type="InterPro" id="IPR002772">
    <property type="entry name" value="Glyco_hydro_3_C"/>
</dbReference>
<dbReference type="Gene3D" id="3.20.20.300">
    <property type="entry name" value="Glycoside hydrolase, family 3, N-terminal domain"/>
    <property type="match status" value="1"/>
</dbReference>
<dbReference type="InterPro" id="IPR001764">
    <property type="entry name" value="Glyco_hydro_3_N"/>
</dbReference>
<dbReference type="OrthoDB" id="416222at2759"/>
<dbReference type="Gene3D" id="2.60.40.10">
    <property type="entry name" value="Immunoglobulins"/>
    <property type="match status" value="1"/>
</dbReference>